<feature type="domain" description="Fibronectin type-III" evidence="4">
    <location>
        <begin position="918"/>
        <end position="1011"/>
    </location>
</feature>
<dbReference type="PRINTS" id="PR00014">
    <property type="entry name" value="FNTYPEIII"/>
</dbReference>
<dbReference type="GeneTree" id="ENSGT01150000286978"/>
<dbReference type="Gene3D" id="2.60.40.10">
    <property type="entry name" value="Immunoglobulins"/>
    <property type="match status" value="13"/>
</dbReference>
<evidence type="ECO:0008006" key="7">
    <source>
        <dbReference type="Google" id="ProtNLM"/>
    </source>
</evidence>
<dbReference type="FunFam" id="2.60.40.10:FF:000003">
    <property type="entry name" value="Titin isoform E"/>
    <property type="match status" value="2"/>
</dbReference>
<dbReference type="SMART" id="SM00408">
    <property type="entry name" value="IGc2"/>
    <property type="match status" value="4"/>
</dbReference>
<dbReference type="OMA" id="GYGWVRM"/>
<proteinExistence type="predicted"/>
<name>A0A3Q3B7Q0_KRYMA</name>
<feature type="domain" description="Fibronectin type-III" evidence="4">
    <location>
        <begin position="420"/>
        <end position="514"/>
    </location>
</feature>
<dbReference type="FunFam" id="2.60.40.10:FF:000031">
    <property type="entry name" value="Myosin-binding protein C, slow type"/>
    <property type="match status" value="1"/>
</dbReference>
<dbReference type="Proteomes" id="UP000264800">
    <property type="component" value="Unplaced"/>
</dbReference>
<organism evidence="5 6">
    <name type="scientific">Kryptolebias marmoratus</name>
    <name type="common">Mangrove killifish</name>
    <name type="synonym">Rivulus marmoratus</name>
    <dbReference type="NCBI Taxonomy" id="37003"/>
    <lineage>
        <taxon>Eukaryota</taxon>
        <taxon>Metazoa</taxon>
        <taxon>Chordata</taxon>
        <taxon>Craniata</taxon>
        <taxon>Vertebrata</taxon>
        <taxon>Euteleostomi</taxon>
        <taxon>Actinopterygii</taxon>
        <taxon>Neopterygii</taxon>
        <taxon>Teleostei</taxon>
        <taxon>Neoteleostei</taxon>
        <taxon>Acanthomorphata</taxon>
        <taxon>Ovalentaria</taxon>
        <taxon>Atherinomorphae</taxon>
        <taxon>Cyprinodontiformes</taxon>
        <taxon>Rivulidae</taxon>
        <taxon>Kryptolebias</taxon>
    </lineage>
</organism>
<dbReference type="FunFam" id="2.60.40.10:FF:000012">
    <property type="entry name" value="titin isoform X1"/>
    <property type="match status" value="2"/>
</dbReference>
<dbReference type="Pfam" id="PF07679">
    <property type="entry name" value="I-set"/>
    <property type="match status" value="4"/>
</dbReference>
<dbReference type="Pfam" id="PF00041">
    <property type="entry name" value="fn3"/>
    <property type="match status" value="9"/>
</dbReference>
<feature type="domain" description="Ig-like" evidence="3">
    <location>
        <begin position="725"/>
        <end position="810"/>
    </location>
</feature>
<dbReference type="FunFam" id="2.60.40.10:FF:000034">
    <property type="entry name" value="Titin isoform A"/>
    <property type="match status" value="2"/>
</dbReference>
<feature type="domain" description="Fibronectin type-III" evidence="4">
    <location>
        <begin position="24"/>
        <end position="119"/>
    </location>
</feature>
<evidence type="ECO:0000259" key="4">
    <source>
        <dbReference type="PROSITE" id="PS50853"/>
    </source>
</evidence>
<evidence type="ECO:0000256" key="2">
    <source>
        <dbReference type="ARBA" id="ARBA00023319"/>
    </source>
</evidence>
<dbReference type="InterPro" id="IPR003961">
    <property type="entry name" value="FN3_dom"/>
</dbReference>
<feature type="domain" description="Fibronectin type-III" evidence="4">
    <location>
        <begin position="621"/>
        <end position="725"/>
    </location>
</feature>
<dbReference type="PROSITE" id="PS50853">
    <property type="entry name" value="FN3"/>
    <property type="match status" value="9"/>
</dbReference>
<dbReference type="STRING" id="37003.ENSKMAP00000025061"/>
<protein>
    <recommendedName>
        <fullName evidence="7">Titin</fullName>
    </recommendedName>
</protein>
<dbReference type="InterPro" id="IPR003598">
    <property type="entry name" value="Ig_sub2"/>
</dbReference>
<dbReference type="InterPro" id="IPR036116">
    <property type="entry name" value="FN3_sf"/>
</dbReference>
<feature type="domain" description="Fibronectin type-III" evidence="4">
    <location>
        <begin position="520"/>
        <end position="615"/>
    </location>
</feature>
<dbReference type="InterPro" id="IPR036179">
    <property type="entry name" value="Ig-like_dom_sf"/>
</dbReference>
<feature type="domain" description="Ig-like" evidence="3">
    <location>
        <begin position="322"/>
        <end position="401"/>
    </location>
</feature>
<dbReference type="SUPFAM" id="SSF48726">
    <property type="entry name" value="Immunoglobulin"/>
    <property type="match status" value="4"/>
</dbReference>
<feature type="domain" description="Fibronectin type-III" evidence="4">
    <location>
        <begin position="124"/>
        <end position="219"/>
    </location>
</feature>
<reference evidence="5" key="1">
    <citation type="submission" date="2025-08" db="UniProtKB">
        <authorList>
            <consortium name="Ensembl"/>
        </authorList>
    </citation>
    <scope>IDENTIFICATION</scope>
</reference>
<feature type="domain" description="Ig-like" evidence="3">
    <location>
        <begin position="1212"/>
        <end position="1301"/>
    </location>
</feature>
<dbReference type="SMART" id="SM00409">
    <property type="entry name" value="IG"/>
    <property type="match status" value="4"/>
</dbReference>
<dbReference type="InterPro" id="IPR013783">
    <property type="entry name" value="Ig-like_fold"/>
</dbReference>
<dbReference type="SMART" id="SM00060">
    <property type="entry name" value="FN3"/>
    <property type="match status" value="9"/>
</dbReference>
<dbReference type="FunFam" id="2.60.40.10:FF:000002">
    <property type="entry name" value="Titin a"/>
    <property type="match status" value="3"/>
</dbReference>
<dbReference type="GO" id="GO:0008307">
    <property type="term" value="F:structural constituent of muscle"/>
    <property type="evidence" value="ECO:0007669"/>
    <property type="project" value="TreeGrafter"/>
</dbReference>
<keyword evidence="1" id="KW-0677">Repeat</keyword>
<dbReference type="FunFam" id="2.60.40.10:FF:000112">
    <property type="entry name" value="Titin a"/>
    <property type="match status" value="1"/>
</dbReference>
<feature type="domain" description="Fibronectin type-III" evidence="4">
    <location>
        <begin position="222"/>
        <end position="318"/>
    </location>
</feature>
<reference evidence="5" key="2">
    <citation type="submission" date="2025-09" db="UniProtKB">
        <authorList>
            <consortium name="Ensembl"/>
        </authorList>
    </citation>
    <scope>IDENTIFICATION</scope>
</reference>
<dbReference type="PANTHER" id="PTHR14340">
    <property type="entry name" value="MICROFIBRIL-ASSOCIATED GLYCOPROTEIN 3"/>
    <property type="match status" value="1"/>
</dbReference>
<keyword evidence="6" id="KW-1185">Reference proteome</keyword>
<feature type="domain" description="Fibronectin type-III" evidence="4">
    <location>
        <begin position="1110"/>
        <end position="1204"/>
    </location>
</feature>
<accession>A0A3Q3B7Q0</accession>
<dbReference type="GO" id="GO:0048738">
    <property type="term" value="P:cardiac muscle tissue development"/>
    <property type="evidence" value="ECO:0007669"/>
    <property type="project" value="TreeGrafter"/>
</dbReference>
<keyword evidence="2" id="KW-0393">Immunoglobulin domain</keyword>
<dbReference type="GO" id="GO:0045214">
    <property type="term" value="P:sarcomere organization"/>
    <property type="evidence" value="ECO:0007669"/>
    <property type="project" value="TreeGrafter"/>
</dbReference>
<dbReference type="CDD" id="cd00063">
    <property type="entry name" value="FN3"/>
    <property type="match status" value="9"/>
</dbReference>
<dbReference type="InterPro" id="IPR007110">
    <property type="entry name" value="Ig-like_dom"/>
</dbReference>
<dbReference type="FunFam" id="2.60.40.10:FF:000011">
    <property type="entry name" value="Titin b"/>
    <property type="match status" value="1"/>
</dbReference>
<feature type="domain" description="Fibronectin type-III" evidence="4">
    <location>
        <begin position="821"/>
        <end position="915"/>
    </location>
</feature>
<evidence type="ECO:0000256" key="1">
    <source>
        <dbReference type="ARBA" id="ARBA00022737"/>
    </source>
</evidence>
<sequence>MTAKNIVGSVTDNIIIKVHDVPGPPKGPVKIVKISRTYCDFSWETPENDGGVPINNYVVEIRDTTSQTWTELSSSVIRTVFKAIRLNTGSEYQFRIKAKNRYGVGPPITSEAVVAAYPFKVPGPPGTPSVIAFTKDSITIGWNEPVSDGGNEVIGYHVERKERSSIIWHKISKGIVNGNIFKSTGLEDGVAYEFRVMAENMAGIGKPSKASEAILALDPVDPPSQPVPILVNKNAITIQWIKPEYDGGFKITGYTVEKRELPAGRWIRANFTNIIETTFTVSGLTQDTSYEFRVIARNSAGAVSMPSEPSDAIICKDDIIEPRIMVDAIFRDTLLLKAGESFKLEADIAGQPTPSMVWTKNGKEVENTMKLEVRFTELTTTLTNKDSVRPDGGEFVLTATNVGGFAKHIFNVKVLDRPGPPGGPLKVFDVTADNCVLTWAPPADDGGAKIEEYVIEKRESSRLVWTNVVSGLQVTQHKVTKLLKGNEYIFRVMAVNKYGLGESLESEPTIADNPYVIPDPPENTEVTAITKDSMVVMWQAPKSDGGTPITNYIIEKKDRAALRWVKCNTRKVKDLQFKATGLDPGHEYEFRITAENAAGLSIPSVPSLFYKATDALYKPGAPCNPRILDTTKSSITVAWNKPVYNGGSEITGYIVETCIPQEKEEEEEWTIVTPKEHLIATSFTITNLKENQEYKINISAINSEGIGDAASVPGNPKAEDRLLPPEIDLDAELRKVVSLRACCSLRLFVPIRGRPAPQAKWIKGDGELIEKATIDSTTSYTSLVIENVNRFDSGKYNLTVENSSGSKTVTVQVRVLDTPSAPQNLKITSVTNQAVTLTWDPPVNDGGVKIKNYIVEKRESTRKAYATVNAICHNTTFTVEQLLEGCNYYFRVLAENEYGIGLPIETAESVKVSEKPQPPGKITLKDVTKNSVTLSWEKPEHDGGSRVGCYVVEIQSKGVDKWMQAMIVKDTEATVSGLNAGEEYMFRVAAKNEKGASDPRQLGVPVIVKDLVIAPVAKMLFNTFSVLAGEDLTVEVPYVARPKAAVSWVKDGQPLKRTTRVNFGATDTMLNLIIKEATKEDVGQYHITLSNTAGETPVNVGIVVLDKPGQPRGPVKVEEVTSDSVTISWNPPEYDGGCTIKNYFVEKRDTSTTNWTVVSQNLARTKIKAGRLKTGSEYQFRIAAENRYGKGPVLLSECIVAQYPYKDEIEPPHISIDPEYTKAVVVNAGDNFKIDADVHGKPLPSIHWMKGEQELSNTIHREIKNTSSKAYLAVKEAKLSDGGQYTLLLKNPGGEKAVQINVVV</sequence>
<dbReference type="PANTHER" id="PTHR14340:SF13">
    <property type="entry name" value="TITIN"/>
    <property type="match status" value="1"/>
</dbReference>
<dbReference type="InterPro" id="IPR013098">
    <property type="entry name" value="Ig_I-set"/>
</dbReference>
<dbReference type="PROSITE" id="PS50835">
    <property type="entry name" value="IG_LIKE"/>
    <property type="match status" value="4"/>
</dbReference>
<evidence type="ECO:0000313" key="5">
    <source>
        <dbReference type="Ensembl" id="ENSKMAP00000025061.1"/>
    </source>
</evidence>
<dbReference type="Ensembl" id="ENSKMAT00000025379.1">
    <property type="protein sequence ID" value="ENSKMAP00000025061.1"/>
    <property type="gene ID" value="ENSKMAG00000018570.1"/>
</dbReference>
<feature type="domain" description="Ig-like" evidence="3">
    <location>
        <begin position="1015"/>
        <end position="1099"/>
    </location>
</feature>
<dbReference type="InterPro" id="IPR003599">
    <property type="entry name" value="Ig_sub"/>
</dbReference>
<evidence type="ECO:0000313" key="6">
    <source>
        <dbReference type="Proteomes" id="UP000264800"/>
    </source>
</evidence>
<evidence type="ECO:0000259" key="3">
    <source>
        <dbReference type="PROSITE" id="PS50835"/>
    </source>
</evidence>
<dbReference type="FunFam" id="2.60.40.10:FF:000135">
    <property type="entry name" value="Titin a"/>
    <property type="match status" value="1"/>
</dbReference>
<dbReference type="SUPFAM" id="SSF49265">
    <property type="entry name" value="Fibronectin type III"/>
    <property type="match status" value="6"/>
</dbReference>
<dbReference type="CDD" id="cd05748">
    <property type="entry name" value="Ig_Titin_like"/>
    <property type="match status" value="1"/>
</dbReference>
<dbReference type="GO" id="GO:0031430">
    <property type="term" value="C:M band"/>
    <property type="evidence" value="ECO:0007669"/>
    <property type="project" value="TreeGrafter"/>
</dbReference>